<dbReference type="KEGG" id="gtl:EP073_08405"/>
<dbReference type="InterPro" id="IPR052522">
    <property type="entry name" value="ABC-2_transport_permease"/>
</dbReference>
<keyword evidence="2 5" id="KW-0812">Transmembrane</keyword>
<evidence type="ECO:0000259" key="6">
    <source>
        <dbReference type="PROSITE" id="PS51012"/>
    </source>
</evidence>
<name>A0A410JZ63_9BACT</name>
<keyword evidence="4 5" id="KW-0472">Membrane</keyword>
<feature type="transmembrane region" description="Helical" evidence="5">
    <location>
        <begin position="174"/>
        <end position="194"/>
    </location>
</feature>
<dbReference type="PROSITE" id="PS51012">
    <property type="entry name" value="ABC_TM2"/>
    <property type="match status" value="1"/>
</dbReference>
<evidence type="ECO:0000313" key="8">
    <source>
        <dbReference type="Proteomes" id="UP000287502"/>
    </source>
</evidence>
<dbReference type="Proteomes" id="UP000287502">
    <property type="component" value="Chromosome"/>
</dbReference>
<evidence type="ECO:0000313" key="7">
    <source>
        <dbReference type="EMBL" id="QAR33419.1"/>
    </source>
</evidence>
<dbReference type="InterPro" id="IPR013525">
    <property type="entry name" value="ABC2_TM"/>
</dbReference>
<dbReference type="PANTHER" id="PTHR43332">
    <property type="entry name" value="INNER MEMBRANE TRANSPORT PERMEASE YADH-RELATED"/>
    <property type="match status" value="1"/>
</dbReference>
<evidence type="ECO:0000256" key="4">
    <source>
        <dbReference type="ARBA" id="ARBA00023136"/>
    </source>
</evidence>
<keyword evidence="5" id="KW-0813">Transport</keyword>
<feature type="domain" description="ABC transmembrane type-2" evidence="6">
    <location>
        <begin position="30"/>
        <end position="251"/>
    </location>
</feature>
<feature type="transmembrane region" description="Helical" evidence="5">
    <location>
        <begin position="226"/>
        <end position="248"/>
    </location>
</feature>
<dbReference type="PANTHER" id="PTHR43332:SF2">
    <property type="entry name" value="INNER MEMBRANE TRANSPORT PERMEASE YADH"/>
    <property type="match status" value="1"/>
</dbReference>
<feature type="transmembrane region" description="Helical" evidence="5">
    <location>
        <begin position="63"/>
        <end position="88"/>
    </location>
</feature>
<accession>A0A410JZ63</accession>
<sequence length="253" mass="28420">MNTVYDFAYGTWAVFLREMLLLKNKLKKFGFVVYSLVSPLIFLAAFGFGFGSRISFDGVRYEYFLVQGIVCMTSMMNSYNLVMTSVSFGRLYTKSFQNIITSPVSSLSIMTGLVMSGILRGVMASAVVMSAGFLLFDVFPFGFYSVVAIFFNLLFFSSLGVMIGLYLKDMESNAMIMNFFIMPMNFFSGTFYPVDNLPPLLNKLVYIFPLTHTNIIIRAVNIDSAVFISLITLIILTIAAFLCGVLMLKRYSE</sequence>
<dbReference type="OrthoDB" id="9804001at2"/>
<reference evidence="7 8" key="1">
    <citation type="submission" date="2019-01" db="EMBL/GenBank/DDBJ databases">
        <title>Geovibrio thiophilus DSM 11263, complete genome.</title>
        <authorList>
            <person name="Spring S."/>
            <person name="Bunk B."/>
            <person name="Sproer C."/>
        </authorList>
    </citation>
    <scope>NUCLEOTIDE SEQUENCE [LARGE SCALE GENOMIC DNA]</scope>
    <source>
        <strain evidence="7 8">DSM 11263</strain>
    </source>
</reference>
<dbReference type="InterPro" id="IPR000412">
    <property type="entry name" value="ABC_2_transport"/>
</dbReference>
<dbReference type="EMBL" id="CP035108">
    <property type="protein sequence ID" value="QAR33419.1"/>
    <property type="molecule type" value="Genomic_DNA"/>
</dbReference>
<organism evidence="7 8">
    <name type="scientific">Geovibrio thiophilus</name>
    <dbReference type="NCBI Taxonomy" id="139438"/>
    <lineage>
        <taxon>Bacteria</taxon>
        <taxon>Pseudomonadati</taxon>
        <taxon>Deferribacterota</taxon>
        <taxon>Deferribacteres</taxon>
        <taxon>Deferribacterales</taxon>
        <taxon>Geovibrionaceae</taxon>
        <taxon>Geovibrio</taxon>
    </lineage>
</organism>
<dbReference type="GO" id="GO:0043190">
    <property type="term" value="C:ATP-binding cassette (ABC) transporter complex"/>
    <property type="evidence" value="ECO:0007669"/>
    <property type="project" value="InterPro"/>
</dbReference>
<proteinExistence type="inferred from homology"/>
<dbReference type="Pfam" id="PF01061">
    <property type="entry name" value="ABC2_membrane"/>
    <property type="match status" value="1"/>
</dbReference>
<dbReference type="GO" id="GO:0140359">
    <property type="term" value="F:ABC-type transporter activity"/>
    <property type="evidence" value="ECO:0007669"/>
    <property type="project" value="InterPro"/>
</dbReference>
<feature type="transmembrane region" description="Helical" evidence="5">
    <location>
        <begin position="109"/>
        <end position="136"/>
    </location>
</feature>
<keyword evidence="8" id="KW-1185">Reference proteome</keyword>
<dbReference type="AlphaFoldDB" id="A0A410JZ63"/>
<dbReference type="PRINTS" id="PR00164">
    <property type="entry name" value="ABC2TRNSPORT"/>
</dbReference>
<dbReference type="InterPro" id="IPR047817">
    <property type="entry name" value="ABC2_TM_bact-type"/>
</dbReference>
<protein>
    <recommendedName>
        <fullName evidence="5">Transport permease protein</fullName>
    </recommendedName>
</protein>
<evidence type="ECO:0000256" key="5">
    <source>
        <dbReference type="RuleBase" id="RU361157"/>
    </source>
</evidence>
<evidence type="ECO:0000256" key="1">
    <source>
        <dbReference type="ARBA" id="ARBA00004141"/>
    </source>
</evidence>
<dbReference type="PIRSF" id="PIRSF006648">
    <property type="entry name" value="DrrB"/>
    <property type="match status" value="1"/>
</dbReference>
<keyword evidence="3 5" id="KW-1133">Transmembrane helix</keyword>
<feature type="transmembrane region" description="Helical" evidence="5">
    <location>
        <begin position="29"/>
        <end position="51"/>
    </location>
</feature>
<dbReference type="RefSeq" id="WP_128466705.1">
    <property type="nucleotide sequence ID" value="NZ_CP035108.1"/>
</dbReference>
<gene>
    <name evidence="7" type="ORF">EP073_08405</name>
</gene>
<keyword evidence="5" id="KW-1003">Cell membrane</keyword>
<comment type="subcellular location">
    <subcellularLocation>
        <location evidence="5">Cell membrane</location>
        <topology evidence="5">Multi-pass membrane protein</topology>
    </subcellularLocation>
    <subcellularLocation>
        <location evidence="1">Membrane</location>
        <topology evidence="1">Multi-pass membrane protein</topology>
    </subcellularLocation>
</comment>
<evidence type="ECO:0000256" key="3">
    <source>
        <dbReference type="ARBA" id="ARBA00022989"/>
    </source>
</evidence>
<feature type="transmembrane region" description="Helical" evidence="5">
    <location>
        <begin position="142"/>
        <end position="167"/>
    </location>
</feature>
<evidence type="ECO:0000256" key="2">
    <source>
        <dbReference type="ARBA" id="ARBA00022692"/>
    </source>
</evidence>
<comment type="similarity">
    <text evidence="5">Belongs to the ABC-2 integral membrane protein family.</text>
</comment>